<keyword evidence="6 17" id="KW-0503">Monooxygenase</keyword>
<dbReference type="Pfam" id="PF02770">
    <property type="entry name" value="Acyl-CoA_dh_M"/>
    <property type="match status" value="1"/>
</dbReference>
<dbReference type="Pfam" id="PF02771">
    <property type="entry name" value="Acyl-CoA_dh_N"/>
    <property type="match status" value="1"/>
</dbReference>
<evidence type="ECO:0000256" key="9">
    <source>
        <dbReference type="ARBA" id="ARBA00034328"/>
    </source>
</evidence>
<comment type="catalytic activity">
    <reaction evidence="12">
        <text>dibenzothiophene 5-oxide + FMNH2 + O2 = dibenzothiophene 5,5-dioxide + FMN + H2O + H(+)</text>
        <dbReference type="Rhea" id="RHEA:49080"/>
        <dbReference type="ChEBI" id="CHEBI:15377"/>
        <dbReference type="ChEBI" id="CHEBI:15378"/>
        <dbReference type="ChEBI" id="CHEBI:15379"/>
        <dbReference type="ChEBI" id="CHEBI:23683"/>
        <dbReference type="ChEBI" id="CHEBI:57618"/>
        <dbReference type="ChEBI" id="CHEBI:58210"/>
        <dbReference type="ChEBI" id="CHEBI:90356"/>
    </reaction>
</comment>
<dbReference type="InterPro" id="IPR009100">
    <property type="entry name" value="AcylCoA_DH/oxidase_NM_dom_sf"/>
</dbReference>
<dbReference type="Pfam" id="PF08028">
    <property type="entry name" value="Acyl-CoA_dh_2"/>
    <property type="match status" value="1"/>
</dbReference>
<comment type="subcellular location">
    <subcellularLocation>
        <location evidence="1">Cytoplasm</location>
    </subcellularLocation>
</comment>
<evidence type="ECO:0000313" key="18">
    <source>
        <dbReference type="Proteomes" id="UP000077271"/>
    </source>
</evidence>
<keyword evidence="3" id="KW-0288">FMN</keyword>
<dbReference type="InterPro" id="IPR046373">
    <property type="entry name" value="Acyl-CoA_Oxase/DH_mid-dom_sf"/>
</dbReference>
<dbReference type="PIRSF" id="PIRSF016578">
    <property type="entry name" value="HsaA"/>
    <property type="match status" value="1"/>
</dbReference>
<dbReference type="AlphaFoldDB" id="A0A177KX22"/>
<organism evidence="17 18">
    <name type="scientific">Domibacillus aminovorans</name>
    <dbReference type="NCBI Taxonomy" id="29332"/>
    <lineage>
        <taxon>Bacteria</taxon>
        <taxon>Bacillati</taxon>
        <taxon>Bacillota</taxon>
        <taxon>Bacilli</taxon>
        <taxon>Bacillales</taxon>
        <taxon>Bacillaceae</taxon>
        <taxon>Domibacillus</taxon>
    </lineage>
</organism>
<evidence type="ECO:0000259" key="14">
    <source>
        <dbReference type="Pfam" id="PF02770"/>
    </source>
</evidence>
<evidence type="ECO:0000259" key="15">
    <source>
        <dbReference type="Pfam" id="PF02771"/>
    </source>
</evidence>
<dbReference type="GO" id="GO:0006552">
    <property type="term" value="P:L-leucine catabolic process"/>
    <property type="evidence" value="ECO:0007669"/>
    <property type="project" value="TreeGrafter"/>
</dbReference>
<dbReference type="InterPro" id="IPR013107">
    <property type="entry name" value="Acyl-CoA_DH_C"/>
</dbReference>
<evidence type="ECO:0000313" key="17">
    <source>
        <dbReference type="EMBL" id="OAH57696.1"/>
    </source>
</evidence>
<evidence type="ECO:0000256" key="12">
    <source>
        <dbReference type="ARBA" id="ARBA00048445"/>
    </source>
</evidence>
<feature type="domain" description="Acyl-CoA dehydrogenase/oxidase N-terminal" evidence="15">
    <location>
        <begin position="20"/>
        <end position="113"/>
    </location>
</feature>
<evidence type="ECO:0000256" key="5">
    <source>
        <dbReference type="ARBA" id="ARBA00023002"/>
    </source>
</evidence>
<keyword evidence="5" id="KW-0560">Oxidoreductase</keyword>
<dbReference type="GO" id="GO:0005737">
    <property type="term" value="C:cytoplasm"/>
    <property type="evidence" value="ECO:0007669"/>
    <property type="project" value="UniProtKB-SubCell"/>
</dbReference>
<proteinExistence type="inferred from homology"/>
<dbReference type="InterPro" id="IPR037069">
    <property type="entry name" value="AcylCoA_DH/ox_N_sf"/>
</dbReference>
<sequence length="395" mass="44671">MNRATTETKRDYLQIANSLAMEFAKTAIERDKRGGTAKVERDLLRDSGLLSLLIPTSLGGKGEEWKTVFQLTRELAKVDGSIAHLFGYHFLCLTSVHLFGSQQQKEKLYAETAEKNLFWGNAFNPRDENLLLKKEGSQWLLSGKKSFCSGAKDSDRLLISAKSPDHDRPIIAVIPTNRTGIIIKDDWDSFGQRQTDSGTVLFNEVLLKKEEVLDFHEQHLESLFPTLRTHIAQTILVHVMLGVAEGAFEEAKNYTKKVTRPWLTSHVEKATSDPYTIRQYGELFVQLKASAALAQHAADALQDVWGKEWSLTDQERGECGIVIATAKVSVAKTALEVTNRMFEVMGARATSAQYQFDRFWRNVRTHTLHDPIDYKIRDIGNWALNDQLPEKTPYS</sequence>
<dbReference type="SUPFAM" id="SSF47203">
    <property type="entry name" value="Acyl-CoA dehydrogenase C-terminal domain-like"/>
    <property type="match status" value="1"/>
</dbReference>
<dbReference type="Gene3D" id="2.40.110.10">
    <property type="entry name" value="Butyryl-CoA Dehydrogenase, subunit A, domain 2"/>
    <property type="match status" value="1"/>
</dbReference>
<dbReference type="InterPro" id="IPR006091">
    <property type="entry name" value="Acyl-CoA_Oxase/DH_mid-dom"/>
</dbReference>
<dbReference type="PANTHER" id="PTHR43884">
    <property type="entry name" value="ACYL-COA DEHYDROGENASE"/>
    <property type="match status" value="1"/>
</dbReference>
<dbReference type="SUPFAM" id="SSF56645">
    <property type="entry name" value="Acyl-CoA dehydrogenase NM domain-like"/>
    <property type="match status" value="1"/>
</dbReference>
<protein>
    <recommendedName>
        <fullName evidence="10">Dibenzothiophene monooxygenase</fullName>
        <ecNumber evidence="9">1.14.14.21</ecNumber>
    </recommendedName>
</protein>
<dbReference type="InterPro" id="IPR013786">
    <property type="entry name" value="AcylCoA_DH/ox_N"/>
</dbReference>
<evidence type="ECO:0000256" key="7">
    <source>
        <dbReference type="ARBA" id="ARBA00034307"/>
    </source>
</evidence>
<comment type="pathway">
    <text evidence="7">Sulfur metabolism; dibenzothiophene degradation.</text>
</comment>
<dbReference type="EC" id="1.14.14.21" evidence="9"/>
<evidence type="ECO:0000256" key="6">
    <source>
        <dbReference type="ARBA" id="ARBA00023033"/>
    </source>
</evidence>
<dbReference type="FunFam" id="2.40.110.10:FF:000020">
    <property type="entry name" value="Putative acyl-CoA dehydrogenase YdbM"/>
    <property type="match status" value="1"/>
</dbReference>
<dbReference type="GO" id="GO:0050660">
    <property type="term" value="F:flavin adenine dinucleotide binding"/>
    <property type="evidence" value="ECO:0007669"/>
    <property type="project" value="InterPro"/>
</dbReference>
<evidence type="ECO:0000256" key="8">
    <source>
        <dbReference type="ARBA" id="ARBA00034317"/>
    </source>
</evidence>
<reference evidence="17 18" key="1">
    <citation type="submission" date="2016-01" db="EMBL/GenBank/DDBJ databases">
        <title>Investigation of taxonomic status of Bacillus aminovorans.</title>
        <authorList>
            <person name="Verma A."/>
            <person name="Pal Y."/>
            <person name="Krishnamurthi S."/>
        </authorList>
    </citation>
    <scope>NUCLEOTIDE SEQUENCE [LARGE SCALE GENOMIC DNA]</scope>
    <source>
        <strain evidence="17 18">DSM 4337</strain>
    </source>
</reference>
<dbReference type="InterPro" id="IPR036250">
    <property type="entry name" value="AcylCo_DH-like_C"/>
</dbReference>
<name>A0A177KX22_9BACI</name>
<dbReference type="RefSeq" id="WP_018393044.1">
    <property type="nucleotide sequence ID" value="NZ_LQWZ01000012.1"/>
</dbReference>
<gene>
    <name evidence="17" type="ORF">AWH48_01365</name>
</gene>
<accession>A0A177KX22</accession>
<evidence type="ECO:0000256" key="3">
    <source>
        <dbReference type="ARBA" id="ARBA00022643"/>
    </source>
</evidence>
<evidence type="ECO:0000256" key="10">
    <source>
        <dbReference type="ARBA" id="ARBA00034345"/>
    </source>
</evidence>
<evidence type="ECO:0000259" key="16">
    <source>
        <dbReference type="Pfam" id="PF08028"/>
    </source>
</evidence>
<comment type="caution">
    <text evidence="17">The sequence shown here is derived from an EMBL/GenBank/DDBJ whole genome shotgun (WGS) entry which is preliminary data.</text>
</comment>
<comment type="catalytic activity">
    <reaction evidence="11">
        <text>dibenzothiophene + FMNH2 + O2 = dibenzothiophene 5-oxide + FMN + H2O + H(+)</text>
        <dbReference type="Rhea" id="RHEA:49076"/>
        <dbReference type="ChEBI" id="CHEBI:15377"/>
        <dbReference type="ChEBI" id="CHEBI:15378"/>
        <dbReference type="ChEBI" id="CHEBI:15379"/>
        <dbReference type="ChEBI" id="CHEBI:23681"/>
        <dbReference type="ChEBI" id="CHEBI:23683"/>
        <dbReference type="ChEBI" id="CHEBI:57618"/>
        <dbReference type="ChEBI" id="CHEBI:58210"/>
    </reaction>
</comment>
<dbReference type="PANTHER" id="PTHR43884:SF12">
    <property type="entry name" value="ISOVALERYL-COA DEHYDROGENASE, MITOCHONDRIAL-RELATED"/>
    <property type="match status" value="1"/>
</dbReference>
<dbReference type="Proteomes" id="UP000077271">
    <property type="component" value="Unassembled WGS sequence"/>
</dbReference>
<evidence type="ECO:0000256" key="11">
    <source>
        <dbReference type="ARBA" id="ARBA00047859"/>
    </source>
</evidence>
<dbReference type="GO" id="GO:0008470">
    <property type="term" value="F:3-methylbutanoyl-CoA dehydrogenase activity"/>
    <property type="evidence" value="ECO:0007669"/>
    <property type="project" value="TreeGrafter"/>
</dbReference>
<keyword evidence="2" id="KW-0285">Flavoprotein</keyword>
<dbReference type="Gene3D" id="1.10.540.10">
    <property type="entry name" value="Acyl-CoA dehydrogenase/oxidase, N-terminal domain"/>
    <property type="match status" value="1"/>
</dbReference>
<dbReference type="EMBL" id="LQWZ01000012">
    <property type="protein sequence ID" value="OAH57696.1"/>
    <property type="molecule type" value="Genomic_DNA"/>
</dbReference>
<evidence type="ECO:0000256" key="4">
    <source>
        <dbReference type="ARBA" id="ARBA00022741"/>
    </source>
</evidence>
<dbReference type="OrthoDB" id="571684at2"/>
<evidence type="ECO:0000256" key="1">
    <source>
        <dbReference type="ARBA" id="ARBA00004496"/>
    </source>
</evidence>
<feature type="domain" description="Acyl-CoA oxidase/dehydrogenase middle" evidence="14">
    <location>
        <begin position="132"/>
        <end position="205"/>
    </location>
</feature>
<comment type="similarity">
    <text evidence="8">Belongs to the DszC flavin monooxygenase family.</text>
</comment>
<evidence type="ECO:0000256" key="13">
    <source>
        <dbReference type="ARBA" id="ARBA00049456"/>
    </source>
</evidence>
<comment type="catalytic activity">
    <reaction evidence="13">
        <text>dibenzothiophene + 2 FMNH2 + 2 O2 = dibenzothiophene 5,5-dioxide + 2 FMN + 2 H2O + 2 H(+)</text>
        <dbReference type="Rhea" id="RHEA:49072"/>
        <dbReference type="ChEBI" id="CHEBI:15377"/>
        <dbReference type="ChEBI" id="CHEBI:15378"/>
        <dbReference type="ChEBI" id="CHEBI:15379"/>
        <dbReference type="ChEBI" id="CHEBI:23681"/>
        <dbReference type="ChEBI" id="CHEBI:57618"/>
        <dbReference type="ChEBI" id="CHEBI:58210"/>
        <dbReference type="ChEBI" id="CHEBI:90356"/>
        <dbReference type="EC" id="1.14.14.21"/>
    </reaction>
</comment>
<keyword evidence="4" id="KW-0547">Nucleotide-binding</keyword>
<dbReference type="GO" id="GO:0004497">
    <property type="term" value="F:monooxygenase activity"/>
    <property type="evidence" value="ECO:0007669"/>
    <property type="project" value="UniProtKB-KW"/>
</dbReference>
<feature type="domain" description="Acyl-CoA dehydrogenase C-terminal" evidence="16">
    <location>
        <begin position="236"/>
        <end position="370"/>
    </location>
</feature>
<evidence type="ECO:0000256" key="2">
    <source>
        <dbReference type="ARBA" id="ARBA00022630"/>
    </source>
</evidence>
<dbReference type="Gene3D" id="1.20.140.10">
    <property type="entry name" value="Butyryl-CoA Dehydrogenase, subunit A, domain 3"/>
    <property type="match status" value="1"/>
</dbReference>